<organism evidence="5 7">
    <name type="scientific">Phytophthora rubi</name>
    <dbReference type="NCBI Taxonomy" id="129364"/>
    <lineage>
        <taxon>Eukaryota</taxon>
        <taxon>Sar</taxon>
        <taxon>Stramenopiles</taxon>
        <taxon>Oomycota</taxon>
        <taxon>Peronosporomycetes</taxon>
        <taxon>Peronosporales</taxon>
        <taxon>Peronosporaceae</taxon>
        <taxon>Phytophthora</taxon>
    </lineage>
</organism>
<proteinExistence type="predicted"/>
<dbReference type="EMBL" id="QXFV01000633">
    <property type="protein sequence ID" value="KAE9032312.1"/>
    <property type="molecule type" value="Genomic_DNA"/>
</dbReference>
<dbReference type="Pfam" id="PF13456">
    <property type="entry name" value="RVT_3"/>
    <property type="match status" value="1"/>
</dbReference>
<keyword evidence="1" id="KW-0732">Signal</keyword>
<evidence type="ECO:0000313" key="3">
    <source>
        <dbReference type="EMBL" id="KAE9026078.1"/>
    </source>
</evidence>
<dbReference type="Proteomes" id="UP000435112">
    <property type="component" value="Unassembled WGS sequence"/>
</dbReference>
<dbReference type="EMBL" id="QXFU01000645">
    <property type="protein sequence ID" value="KAE9026078.1"/>
    <property type="molecule type" value="Genomic_DNA"/>
</dbReference>
<evidence type="ECO:0000313" key="4">
    <source>
        <dbReference type="EMBL" id="KAE9032312.1"/>
    </source>
</evidence>
<dbReference type="InterPro" id="IPR002156">
    <property type="entry name" value="RNaseH_domain"/>
</dbReference>
<evidence type="ECO:0000256" key="1">
    <source>
        <dbReference type="SAM" id="SignalP"/>
    </source>
</evidence>
<evidence type="ECO:0000313" key="5">
    <source>
        <dbReference type="EMBL" id="KAE9338515.1"/>
    </source>
</evidence>
<dbReference type="Proteomes" id="UP000434957">
    <property type="component" value="Unassembled WGS sequence"/>
</dbReference>
<evidence type="ECO:0000259" key="2">
    <source>
        <dbReference type="Pfam" id="PF13456"/>
    </source>
</evidence>
<protein>
    <recommendedName>
        <fullName evidence="2">RNase H type-1 domain-containing protein</fullName>
    </recommendedName>
</protein>
<dbReference type="GO" id="GO:0003676">
    <property type="term" value="F:nucleic acid binding"/>
    <property type="evidence" value="ECO:0007669"/>
    <property type="project" value="InterPro"/>
</dbReference>
<feature type="domain" description="RNase H type-1" evidence="2">
    <location>
        <begin position="79"/>
        <end position="162"/>
    </location>
</feature>
<dbReference type="AlphaFoldDB" id="A0A6A4FBM1"/>
<keyword evidence="7" id="KW-1185">Reference proteome</keyword>
<name>A0A6A4FBM1_9STRA</name>
<reference evidence="5 7" key="1">
    <citation type="submission" date="2018-08" db="EMBL/GenBank/DDBJ databases">
        <title>Genomic investigation of the strawberry pathogen Phytophthora fragariae indicates pathogenicity is determined by transcriptional variation in three key races.</title>
        <authorList>
            <person name="Adams T.M."/>
            <person name="Armitage A.D."/>
            <person name="Sobczyk M.K."/>
            <person name="Bates H.J."/>
            <person name="Dunwell J.M."/>
            <person name="Nellist C.F."/>
            <person name="Harrison R.J."/>
        </authorList>
    </citation>
    <scope>NUCLEOTIDE SEQUENCE [LARGE SCALE GENOMIC DNA]</scope>
    <source>
        <strain evidence="4 6">SCRP249</strain>
        <strain evidence="3 8">SCRP324</strain>
        <strain evidence="5 7">SCRP333</strain>
    </source>
</reference>
<comment type="caution">
    <text evidence="5">The sequence shown here is derived from an EMBL/GenBank/DDBJ whole genome shotgun (WGS) entry which is preliminary data.</text>
</comment>
<dbReference type="OrthoDB" id="10458144at2759"/>
<dbReference type="Proteomes" id="UP000429607">
    <property type="component" value="Unassembled WGS sequence"/>
</dbReference>
<sequence length="165" mass="17824">MSSWRVHMSGSFWWCTCCTSELLHTSKNCGVQPCSRLSPPEAGAATTAILRRALGEGRMGDSKSVPSAQAGHYILCTGGRIKAKERATGCGAIILKTDGHGKNPTPIWVGHMSYAGTLMTVHTADYVGLLTGLRECARKRYEPLHIIGDNANIGTQLRRSNRITP</sequence>
<accession>A0A6A4FBM1</accession>
<dbReference type="EMBL" id="QXFT01000661">
    <property type="protein sequence ID" value="KAE9338515.1"/>
    <property type="molecule type" value="Genomic_DNA"/>
</dbReference>
<feature type="signal peptide" evidence="1">
    <location>
        <begin position="1"/>
        <end position="20"/>
    </location>
</feature>
<dbReference type="GO" id="GO:0004523">
    <property type="term" value="F:RNA-DNA hybrid ribonuclease activity"/>
    <property type="evidence" value="ECO:0007669"/>
    <property type="project" value="InterPro"/>
</dbReference>
<evidence type="ECO:0000313" key="8">
    <source>
        <dbReference type="Proteomes" id="UP000435112"/>
    </source>
</evidence>
<feature type="chain" id="PRO_5033525282" description="RNase H type-1 domain-containing protein" evidence="1">
    <location>
        <begin position="21"/>
        <end position="165"/>
    </location>
</feature>
<evidence type="ECO:0000313" key="6">
    <source>
        <dbReference type="Proteomes" id="UP000429607"/>
    </source>
</evidence>
<evidence type="ECO:0000313" key="7">
    <source>
        <dbReference type="Proteomes" id="UP000434957"/>
    </source>
</evidence>
<gene>
    <name evidence="4" type="ORF">PR001_g10674</name>
    <name evidence="3" type="ORF">PR002_g11017</name>
    <name evidence="5" type="ORF">PR003_g11466</name>
</gene>